<dbReference type="OMA" id="KACFMYY"/>
<proteinExistence type="predicted"/>
<feature type="compositionally biased region" description="Acidic residues" evidence="1">
    <location>
        <begin position="143"/>
        <end position="163"/>
    </location>
</feature>
<sequence length="204" mass="23000">MKAPNMETITKSLENISFNDRRRRAEDGFGRSSSSNEHIPPISDRTLELNSHLSLPSHWEQCLDLKVKLIIAETSNSCLTGEIYYINWKNGMRVKEDPRKVMINADSDSGESYGTLCSEEDSSYYDSEESSSASSPSSSENQKEDEDEDDEDEEEEDEGEEEDVLVVAGCKACFMYYMVPKLVEDCPKCAAQLIHFDRPHSASS</sequence>
<dbReference type="PANTHER" id="PTHR14791">
    <property type="entry name" value="BOMB/KIRA PROTEINS"/>
    <property type="match status" value="1"/>
</dbReference>
<feature type="region of interest" description="Disordered" evidence="1">
    <location>
        <begin position="105"/>
        <end position="163"/>
    </location>
</feature>
<feature type="compositionally biased region" description="Low complexity" evidence="1">
    <location>
        <begin position="130"/>
        <end position="140"/>
    </location>
</feature>
<protein>
    <submittedName>
        <fullName evidence="2">BnaA04g19570D protein</fullName>
    </submittedName>
</protein>
<dbReference type="Proteomes" id="UP000028999">
    <property type="component" value="Unassembled WGS sequence"/>
</dbReference>
<dbReference type="PaxDb" id="3708-A0A078HJ61"/>
<evidence type="ECO:0000313" key="2">
    <source>
        <dbReference type="EMBL" id="CDY37711.1"/>
    </source>
</evidence>
<organism evidence="2 3">
    <name type="scientific">Brassica napus</name>
    <name type="common">Rape</name>
    <dbReference type="NCBI Taxonomy" id="3708"/>
    <lineage>
        <taxon>Eukaryota</taxon>
        <taxon>Viridiplantae</taxon>
        <taxon>Streptophyta</taxon>
        <taxon>Embryophyta</taxon>
        <taxon>Tracheophyta</taxon>
        <taxon>Spermatophyta</taxon>
        <taxon>Magnoliopsida</taxon>
        <taxon>eudicotyledons</taxon>
        <taxon>Gunneridae</taxon>
        <taxon>Pentapetalae</taxon>
        <taxon>rosids</taxon>
        <taxon>malvids</taxon>
        <taxon>Brassicales</taxon>
        <taxon>Brassicaceae</taxon>
        <taxon>Brassiceae</taxon>
        <taxon>Brassica</taxon>
    </lineage>
</organism>
<evidence type="ECO:0000256" key="1">
    <source>
        <dbReference type="SAM" id="MobiDB-lite"/>
    </source>
</evidence>
<keyword evidence="3" id="KW-1185">Reference proteome</keyword>
<dbReference type="InterPro" id="IPR051105">
    <property type="entry name" value="WWC/KIBRA_Hippo_Reg"/>
</dbReference>
<accession>A0A078HJ61</accession>
<feature type="compositionally biased region" description="Acidic residues" evidence="1">
    <location>
        <begin position="118"/>
        <end position="129"/>
    </location>
</feature>
<gene>
    <name evidence="2" type="primary">BnaA04g19570D</name>
    <name evidence="2" type="ORF">GSBRNA2T00064611001</name>
</gene>
<reference evidence="2 3" key="1">
    <citation type="journal article" date="2014" name="Science">
        <title>Plant genetics. Early allopolyploid evolution in the post-Neolithic Brassica napus oilseed genome.</title>
        <authorList>
            <person name="Chalhoub B."/>
            <person name="Denoeud F."/>
            <person name="Liu S."/>
            <person name="Parkin I.A."/>
            <person name="Tang H."/>
            <person name="Wang X."/>
            <person name="Chiquet J."/>
            <person name="Belcram H."/>
            <person name="Tong C."/>
            <person name="Samans B."/>
            <person name="Correa M."/>
            <person name="Da Silva C."/>
            <person name="Just J."/>
            <person name="Falentin C."/>
            <person name="Koh C.S."/>
            <person name="Le Clainche I."/>
            <person name="Bernard M."/>
            <person name="Bento P."/>
            <person name="Noel B."/>
            <person name="Labadie K."/>
            <person name="Alberti A."/>
            <person name="Charles M."/>
            <person name="Arnaud D."/>
            <person name="Guo H."/>
            <person name="Daviaud C."/>
            <person name="Alamery S."/>
            <person name="Jabbari K."/>
            <person name="Zhao M."/>
            <person name="Edger P.P."/>
            <person name="Chelaifa H."/>
            <person name="Tack D."/>
            <person name="Lassalle G."/>
            <person name="Mestiri I."/>
            <person name="Schnel N."/>
            <person name="Le Paslier M.C."/>
            <person name="Fan G."/>
            <person name="Renault V."/>
            <person name="Bayer P.E."/>
            <person name="Golicz A.A."/>
            <person name="Manoli S."/>
            <person name="Lee T.H."/>
            <person name="Thi V.H."/>
            <person name="Chalabi S."/>
            <person name="Hu Q."/>
            <person name="Fan C."/>
            <person name="Tollenaere R."/>
            <person name="Lu Y."/>
            <person name="Battail C."/>
            <person name="Shen J."/>
            <person name="Sidebottom C.H."/>
            <person name="Wang X."/>
            <person name="Canaguier A."/>
            <person name="Chauveau A."/>
            <person name="Berard A."/>
            <person name="Deniot G."/>
            <person name="Guan M."/>
            <person name="Liu Z."/>
            <person name="Sun F."/>
            <person name="Lim Y.P."/>
            <person name="Lyons E."/>
            <person name="Town C.D."/>
            <person name="Bancroft I."/>
            <person name="Wang X."/>
            <person name="Meng J."/>
            <person name="Ma J."/>
            <person name="Pires J.C."/>
            <person name="King G.J."/>
            <person name="Brunel D."/>
            <person name="Delourme R."/>
            <person name="Renard M."/>
            <person name="Aury J.M."/>
            <person name="Adams K.L."/>
            <person name="Batley J."/>
            <person name="Snowdon R.J."/>
            <person name="Tost J."/>
            <person name="Edwards D."/>
            <person name="Zhou Y."/>
            <person name="Hua W."/>
            <person name="Sharpe A.G."/>
            <person name="Paterson A.H."/>
            <person name="Guan C."/>
            <person name="Wincker P."/>
        </authorList>
    </citation>
    <scope>NUCLEOTIDE SEQUENCE [LARGE SCALE GENOMIC DNA]</scope>
    <source>
        <strain evidence="3">cv. Darmor-bzh</strain>
    </source>
</reference>
<name>A0A078HJ61_BRANA</name>
<dbReference type="EMBL" id="LK032406">
    <property type="protein sequence ID" value="CDY37711.1"/>
    <property type="molecule type" value="Genomic_DNA"/>
</dbReference>
<dbReference type="PANTHER" id="PTHR14791:SF43">
    <property type="entry name" value="WW DOMAIN-CONTAINING PROTEIN"/>
    <property type="match status" value="1"/>
</dbReference>
<dbReference type="STRING" id="3708.A0A078HJ61"/>
<dbReference type="Gramene" id="CDY37711">
    <property type="protein sequence ID" value="CDY37711"/>
    <property type="gene ID" value="GSBRNA2T00064611001"/>
</dbReference>
<dbReference type="AlphaFoldDB" id="A0A078HJ61"/>
<evidence type="ECO:0000313" key="3">
    <source>
        <dbReference type="Proteomes" id="UP000028999"/>
    </source>
</evidence>